<accession>A0ACA9LXW5</accession>
<organism evidence="1 2">
    <name type="scientific">Scutellospora calospora</name>
    <dbReference type="NCBI Taxonomy" id="85575"/>
    <lineage>
        <taxon>Eukaryota</taxon>
        <taxon>Fungi</taxon>
        <taxon>Fungi incertae sedis</taxon>
        <taxon>Mucoromycota</taxon>
        <taxon>Glomeromycotina</taxon>
        <taxon>Glomeromycetes</taxon>
        <taxon>Diversisporales</taxon>
        <taxon>Gigasporaceae</taxon>
        <taxon>Scutellospora</taxon>
    </lineage>
</organism>
<reference evidence="1" key="1">
    <citation type="submission" date="2021-06" db="EMBL/GenBank/DDBJ databases">
        <authorList>
            <person name="Kallberg Y."/>
            <person name="Tangrot J."/>
            <person name="Rosling A."/>
        </authorList>
    </citation>
    <scope>NUCLEOTIDE SEQUENCE</scope>
    <source>
        <strain evidence="1">AU212A</strain>
    </source>
</reference>
<proteinExistence type="predicted"/>
<protein>
    <submittedName>
        <fullName evidence="1">7664_t:CDS:1</fullName>
    </submittedName>
</protein>
<name>A0ACA9LXW5_9GLOM</name>
<dbReference type="EMBL" id="CAJVPM010008798">
    <property type="protein sequence ID" value="CAG8558264.1"/>
    <property type="molecule type" value="Genomic_DNA"/>
</dbReference>
<evidence type="ECO:0000313" key="2">
    <source>
        <dbReference type="Proteomes" id="UP000789860"/>
    </source>
</evidence>
<keyword evidence="2" id="KW-1185">Reference proteome</keyword>
<dbReference type="Proteomes" id="UP000789860">
    <property type="component" value="Unassembled WGS sequence"/>
</dbReference>
<gene>
    <name evidence="1" type="ORF">SCALOS_LOCUS5421</name>
</gene>
<comment type="caution">
    <text evidence="1">The sequence shown here is derived from an EMBL/GenBank/DDBJ whole genome shotgun (WGS) entry which is preliminary data.</text>
</comment>
<evidence type="ECO:0000313" key="1">
    <source>
        <dbReference type="EMBL" id="CAG8558264.1"/>
    </source>
</evidence>
<feature type="non-terminal residue" evidence="1">
    <location>
        <position position="64"/>
    </location>
</feature>
<sequence>MKTLFADSAVPVTFARSEVFIAPDSVINNRNSELKLEKKLVTRKKTVLMKDEIDNLPGYYLGES</sequence>